<name>A0A8T1Y4Q6_9BRAS</name>
<accession>A0A8T1Y4Q6</accession>
<dbReference type="Proteomes" id="UP000694240">
    <property type="component" value="Chromosome 12"/>
</dbReference>
<dbReference type="InterPro" id="IPR024768">
    <property type="entry name" value="Marf1"/>
</dbReference>
<comment type="caution">
    <text evidence="1">The sequence shown here is derived from an EMBL/GenBank/DDBJ whole genome shotgun (WGS) entry which is preliminary data.</text>
</comment>
<dbReference type="PANTHER" id="PTHR14379:SF75">
    <property type="entry name" value="NYN DOMAIN-CONTAINING PROTEIN"/>
    <property type="match status" value="1"/>
</dbReference>
<keyword evidence="2" id="KW-1185">Reference proteome</keyword>
<evidence type="ECO:0008006" key="3">
    <source>
        <dbReference type="Google" id="ProtNLM"/>
    </source>
</evidence>
<reference evidence="1 2" key="1">
    <citation type="submission" date="2020-12" db="EMBL/GenBank/DDBJ databases">
        <title>Concerted genomic and epigenomic changes stabilize Arabidopsis allopolyploids.</title>
        <authorList>
            <person name="Chen Z."/>
        </authorList>
    </citation>
    <scope>NUCLEOTIDE SEQUENCE [LARGE SCALE GENOMIC DNA]</scope>
    <source>
        <strain evidence="1">Allo738</strain>
        <tissue evidence="1">Leaf</tissue>
    </source>
</reference>
<dbReference type="PANTHER" id="PTHR14379">
    <property type="entry name" value="LIMKAIN B LKAP"/>
    <property type="match status" value="1"/>
</dbReference>
<organism evidence="1 2">
    <name type="scientific">Arabidopsis thaliana x Arabidopsis arenosa</name>
    <dbReference type="NCBI Taxonomy" id="1240361"/>
    <lineage>
        <taxon>Eukaryota</taxon>
        <taxon>Viridiplantae</taxon>
        <taxon>Streptophyta</taxon>
        <taxon>Embryophyta</taxon>
        <taxon>Tracheophyta</taxon>
        <taxon>Spermatophyta</taxon>
        <taxon>Magnoliopsida</taxon>
        <taxon>eudicotyledons</taxon>
        <taxon>Gunneridae</taxon>
        <taxon>Pentapetalae</taxon>
        <taxon>rosids</taxon>
        <taxon>malvids</taxon>
        <taxon>Brassicales</taxon>
        <taxon>Brassicaceae</taxon>
        <taxon>Camelineae</taxon>
        <taxon>Arabidopsis</taxon>
    </lineage>
</organism>
<dbReference type="GO" id="GO:0005777">
    <property type="term" value="C:peroxisome"/>
    <property type="evidence" value="ECO:0007669"/>
    <property type="project" value="InterPro"/>
</dbReference>
<sequence>MSGLFPPATTRDMSGRQTCCILDMEDYSIPDGLCPHLIKKKIKTAMLDSGYRGKVEVWVCVAENTWSDELRDKFESCGICVCHTSQGDKEDQRLTMILVELLFWAWNAGTSNVLILSKHHEEMEQYPRFSRFRKALESKGYCVVSAKPETLINQSIIEEEQSGKLRGYF</sequence>
<protein>
    <recommendedName>
        <fullName evidence="3">NYN domain-containing protein</fullName>
    </recommendedName>
</protein>
<proteinExistence type="predicted"/>
<dbReference type="EMBL" id="JAEFBK010000012">
    <property type="protein sequence ID" value="KAG7542076.1"/>
    <property type="molecule type" value="Genomic_DNA"/>
</dbReference>
<evidence type="ECO:0000313" key="2">
    <source>
        <dbReference type="Proteomes" id="UP000694240"/>
    </source>
</evidence>
<dbReference type="GO" id="GO:0010468">
    <property type="term" value="P:regulation of gene expression"/>
    <property type="evidence" value="ECO:0007669"/>
    <property type="project" value="InterPro"/>
</dbReference>
<dbReference type="AlphaFoldDB" id="A0A8T1Y4Q6"/>
<evidence type="ECO:0000313" key="1">
    <source>
        <dbReference type="EMBL" id="KAG7542076.1"/>
    </source>
</evidence>
<gene>
    <name evidence="1" type="ORF">ISN45_Aa07g020960</name>
</gene>